<feature type="compositionally biased region" description="Basic and acidic residues" evidence="1">
    <location>
        <begin position="145"/>
        <end position="158"/>
    </location>
</feature>
<feature type="region of interest" description="Disordered" evidence="1">
    <location>
        <begin position="139"/>
        <end position="192"/>
    </location>
</feature>
<feature type="compositionally biased region" description="Polar residues" evidence="1">
    <location>
        <begin position="183"/>
        <end position="192"/>
    </location>
</feature>
<reference evidence="2 3" key="1">
    <citation type="submission" date="2016-10" db="EMBL/GenBank/DDBJ databases">
        <authorList>
            <person name="de Groot N.N."/>
        </authorList>
    </citation>
    <scope>NUCLEOTIDE SEQUENCE [LARGE SCALE GENOMIC DNA]</scope>
    <source>
        <strain evidence="2 3">A52C2</strain>
    </source>
</reference>
<dbReference type="Proteomes" id="UP000199647">
    <property type="component" value="Unassembled WGS sequence"/>
</dbReference>
<evidence type="ECO:0000256" key="1">
    <source>
        <dbReference type="SAM" id="MobiDB-lite"/>
    </source>
</evidence>
<accession>A0A1H9QDA0</accession>
<dbReference type="RefSeq" id="WP_092499864.1">
    <property type="nucleotide sequence ID" value="NZ_FOFG01000027.1"/>
</dbReference>
<organism evidence="2 3">
    <name type="scientific">Faunimonas pinastri</name>
    <dbReference type="NCBI Taxonomy" id="1855383"/>
    <lineage>
        <taxon>Bacteria</taxon>
        <taxon>Pseudomonadati</taxon>
        <taxon>Pseudomonadota</taxon>
        <taxon>Alphaproteobacteria</taxon>
        <taxon>Hyphomicrobiales</taxon>
        <taxon>Afifellaceae</taxon>
        <taxon>Faunimonas</taxon>
    </lineage>
</organism>
<dbReference type="EMBL" id="FOFG01000027">
    <property type="protein sequence ID" value="SER58417.1"/>
    <property type="molecule type" value="Genomic_DNA"/>
</dbReference>
<name>A0A1H9QDA0_9HYPH</name>
<sequence>MIRTKVDQKGRDTNVVIGRARKALGLPKGVGWSVPVPGALLDSPAWLVLSHRAFKVLGAIMAEHARTGGKENGALVVPYSDIEARGLRRPSISEAIAELQALGLVAVTDRGGRSYGSLRRPSTYRLTWLGTPDALGPTNEWLGSKTEDEARARVERATAVKRATGKQAPSASRRDAAEKPSLPRSNRAVTPA</sequence>
<keyword evidence="3" id="KW-1185">Reference proteome</keyword>
<evidence type="ECO:0008006" key="4">
    <source>
        <dbReference type="Google" id="ProtNLM"/>
    </source>
</evidence>
<evidence type="ECO:0000313" key="2">
    <source>
        <dbReference type="EMBL" id="SER58417.1"/>
    </source>
</evidence>
<gene>
    <name evidence="2" type="ORF">SAMN05216548_12714</name>
</gene>
<proteinExistence type="predicted"/>
<dbReference type="AlphaFoldDB" id="A0A1H9QDA0"/>
<dbReference type="OrthoDB" id="8243229at2"/>
<protein>
    <recommendedName>
        <fullName evidence="4">Helix-turn-helix domain-containing protein</fullName>
    </recommendedName>
</protein>
<evidence type="ECO:0000313" key="3">
    <source>
        <dbReference type="Proteomes" id="UP000199647"/>
    </source>
</evidence>